<dbReference type="Proteomes" id="UP001153332">
    <property type="component" value="Unassembled WGS sequence"/>
</dbReference>
<dbReference type="EMBL" id="JAPUUL010000891">
    <property type="protein sequence ID" value="KAJ8129016.1"/>
    <property type="molecule type" value="Genomic_DNA"/>
</dbReference>
<name>A0ACC2JNI4_9PEZI</name>
<evidence type="ECO:0000313" key="1">
    <source>
        <dbReference type="EMBL" id="KAJ8129016.1"/>
    </source>
</evidence>
<sequence>MRGLWQCLGYAGSLVSVMLAQPASANGEIDDDEYEVLWVTKRMDNKPRHAKRKDTCQVSGWSLCPASVGGGCCPDNFECDTASCYATTAGPTSCNGATGYYNCPLTRGAGSCCPVGLICDDGGGCVSPQGGSMSCPANWFGCAASLGGGCCRDGQVCGSDKCYDNTTKTLPVSETKTTTDSRGHTTITVVTSMATIVDAPNTSDSAAAAGVPQLVPSTVGKLPAIQTGDSEGESGGLSSGALGGIVAGVVVLLIAIVVSATIIILKLRRNEKADKSNEKSNESKRELPDSPPRSHKSGFGQPSISEVDATTDAGSHAFPIMHMSPQSRARSATNGTVSTGTPNFASSDTSSPPLWSAQFNYGSSVPPDGRKVSMDSYPHHDNGNMRTSQVVSVDSQAQYIHSRQSSVSELEASAARQELSAAENTDAEPQRRSNSITRPGISHARRNSDFSGQNRARGDSNTGPGLGTVNETIFELHGYYGPDHKAAGQTLDRGSSTASSPSVRHEDP</sequence>
<accession>A0ACC2JNI4</accession>
<reference evidence="1" key="1">
    <citation type="submission" date="2022-12" db="EMBL/GenBank/DDBJ databases">
        <title>Genome Sequence of Lasiodiplodia mahajangana.</title>
        <authorList>
            <person name="Buettner E."/>
        </authorList>
    </citation>
    <scope>NUCLEOTIDE SEQUENCE</scope>
    <source>
        <strain evidence="1">VT137</strain>
    </source>
</reference>
<comment type="caution">
    <text evidence="1">The sequence shown here is derived from an EMBL/GenBank/DDBJ whole genome shotgun (WGS) entry which is preliminary data.</text>
</comment>
<evidence type="ECO:0000313" key="2">
    <source>
        <dbReference type="Proteomes" id="UP001153332"/>
    </source>
</evidence>
<protein>
    <submittedName>
        <fullName evidence="1">Uncharacterized protein</fullName>
    </submittedName>
</protein>
<keyword evidence="2" id="KW-1185">Reference proteome</keyword>
<proteinExistence type="predicted"/>
<gene>
    <name evidence="1" type="ORF">O1611_g4617</name>
</gene>
<organism evidence="1 2">
    <name type="scientific">Lasiodiplodia mahajangana</name>
    <dbReference type="NCBI Taxonomy" id="1108764"/>
    <lineage>
        <taxon>Eukaryota</taxon>
        <taxon>Fungi</taxon>
        <taxon>Dikarya</taxon>
        <taxon>Ascomycota</taxon>
        <taxon>Pezizomycotina</taxon>
        <taxon>Dothideomycetes</taxon>
        <taxon>Dothideomycetes incertae sedis</taxon>
        <taxon>Botryosphaeriales</taxon>
        <taxon>Botryosphaeriaceae</taxon>
        <taxon>Lasiodiplodia</taxon>
    </lineage>
</organism>